<dbReference type="AlphaFoldDB" id="A0AAQ0BPK0"/>
<dbReference type="InterPro" id="IPR029039">
    <property type="entry name" value="Flavoprotein-like_sf"/>
</dbReference>
<protein>
    <submittedName>
        <fullName evidence="1">Flavodoxin</fullName>
    </submittedName>
</protein>
<evidence type="ECO:0000313" key="1">
    <source>
        <dbReference type="EMBL" id="QPQ89229.1"/>
    </source>
</evidence>
<dbReference type="PANTHER" id="PTHR39201">
    <property type="entry name" value="EXPORTED PROTEIN-RELATED"/>
    <property type="match status" value="1"/>
</dbReference>
<accession>A0AAQ0BPK0</accession>
<reference evidence="2" key="2">
    <citation type="submission" date="2022-06" db="EMBL/GenBank/DDBJ databases">
        <title>Draft genome sequence of Burkholderia glumae strain GR20004 isolated from rice panicle showing bacterial panicle blight.</title>
        <authorList>
            <person name="Choi S.Y."/>
            <person name="Lee Y.H."/>
        </authorList>
    </citation>
    <scope>NUCLEOTIDE SEQUENCE</scope>
    <source>
        <strain evidence="2">GR20004</strain>
    </source>
</reference>
<organism evidence="1 3">
    <name type="scientific">Burkholderia glumae</name>
    <name type="common">Pseudomonas glumae</name>
    <dbReference type="NCBI Taxonomy" id="337"/>
    <lineage>
        <taxon>Bacteria</taxon>
        <taxon>Pseudomonadati</taxon>
        <taxon>Pseudomonadota</taxon>
        <taxon>Betaproteobacteria</taxon>
        <taxon>Burkholderiales</taxon>
        <taxon>Burkholderiaceae</taxon>
        <taxon>Burkholderia</taxon>
    </lineage>
</organism>
<dbReference type="Proteomes" id="UP000594892">
    <property type="component" value="Chromosome 1"/>
</dbReference>
<proteinExistence type="predicted"/>
<name>A0AAQ0BPK0_BURGL</name>
<dbReference type="SUPFAM" id="SSF52218">
    <property type="entry name" value="Flavoproteins"/>
    <property type="match status" value="1"/>
</dbReference>
<gene>
    <name evidence="1" type="ORF">I6H06_06055</name>
    <name evidence="2" type="ORF">NFI99_10675</name>
</gene>
<evidence type="ECO:0000313" key="4">
    <source>
        <dbReference type="Proteomes" id="UP001056386"/>
    </source>
</evidence>
<keyword evidence="4" id="KW-1185">Reference proteome</keyword>
<dbReference type="RefSeq" id="WP_015878050.1">
    <property type="nucleotide sequence ID" value="NZ_CP021075.1"/>
</dbReference>
<dbReference type="Gene3D" id="3.40.50.360">
    <property type="match status" value="1"/>
</dbReference>
<dbReference type="PANTHER" id="PTHR39201:SF1">
    <property type="entry name" value="FLAVODOXIN-LIKE DOMAIN-CONTAINING PROTEIN"/>
    <property type="match status" value="1"/>
</dbReference>
<dbReference type="GeneID" id="45693926"/>
<dbReference type="EMBL" id="CP099583">
    <property type="protein sequence ID" value="USS42644.1"/>
    <property type="molecule type" value="Genomic_DNA"/>
</dbReference>
<reference evidence="1 3" key="1">
    <citation type="submission" date="2020-12" db="EMBL/GenBank/DDBJ databases">
        <title>FDA dAtabase for Regulatory Grade micrObial Sequences (FDA-ARGOS): Supporting development and validation of Infectious Disease Dx tests.</title>
        <authorList>
            <person name="Minogue T."/>
            <person name="Wolcott M."/>
            <person name="Wasieloski L."/>
            <person name="Aguilar W."/>
            <person name="Moore D."/>
            <person name="Jaissle J."/>
            <person name="Tallon L."/>
            <person name="Sadzewicz L."/>
            <person name="Zhao X."/>
            <person name="Boylan J."/>
            <person name="Ott S."/>
            <person name="Bowen H."/>
            <person name="Vavikolanu K."/>
            <person name="Mehta A."/>
            <person name="Aluvathingal J."/>
            <person name="Nadendla S."/>
            <person name="Yan Y."/>
            <person name="Sichtig H."/>
        </authorList>
    </citation>
    <scope>NUCLEOTIDE SEQUENCE [LARGE SCALE GENOMIC DNA]</scope>
    <source>
        <strain evidence="1 3">FDAARGOS_949</strain>
    </source>
</reference>
<dbReference type="Proteomes" id="UP001056386">
    <property type="component" value="Chromosome 2"/>
</dbReference>
<sequence>MTTSSRRALVLFYSRSETTARLARQLADELGADCERLHEIDEQRRAGPVGYLRSLVHVLAGRSADLLPTLSTIAAYQLVVIGTPVWAGRVCTPVATWLARHGRDARATALFCTMGASGDAAVFAQMQALIGQRPLGSCAFLSRDVRRDAVHDKLTRFARTITDRLAERQWQAHAP</sequence>
<evidence type="ECO:0000313" key="2">
    <source>
        <dbReference type="EMBL" id="USS42644.1"/>
    </source>
</evidence>
<dbReference type="EMBL" id="CP065600">
    <property type="protein sequence ID" value="QPQ89229.1"/>
    <property type="molecule type" value="Genomic_DNA"/>
</dbReference>
<evidence type="ECO:0000313" key="3">
    <source>
        <dbReference type="Proteomes" id="UP000594892"/>
    </source>
</evidence>